<evidence type="ECO:0000256" key="13">
    <source>
        <dbReference type="ARBA" id="ARBA00034839"/>
    </source>
</evidence>
<name>D7RNW1_9POXV</name>
<protein>
    <recommendedName>
        <fullName evidence="13">Early protein OPG038</fullName>
    </recommendedName>
    <alternativeName>
        <fullName evidence="14">Protein M2</fullName>
    </alternativeName>
</protein>
<comment type="similarity">
    <text evidence="11">Belongs to the orthopoxvirus OPG038 family.</text>
</comment>
<keyword evidence="7" id="KW-1100">Inhibition of host NF-kappa-B by virus</keyword>
<keyword evidence="9" id="KW-1038">Host endoplasmic reticulum</keyword>
<keyword evidence="5" id="KW-0945">Host-virus interaction</keyword>
<evidence type="ECO:0000256" key="4">
    <source>
        <dbReference type="ARBA" id="ARBA00022525"/>
    </source>
</evidence>
<organism evidence="16">
    <name type="scientific">Myxoma virus</name>
    <dbReference type="NCBI Taxonomy" id="10273"/>
    <lineage>
        <taxon>Viruses</taxon>
        <taxon>Varidnaviria</taxon>
        <taxon>Bamfordvirae</taxon>
        <taxon>Nucleocytoviricota</taxon>
        <taxon>Pokkesviricetes</taxon>
        <taxon>Chitovirales</taxon>
        <taxon>Poxviridae</taxon>
        <taxon>Chordopoxvirinae</taxon>
        <taxon>Leporipoxvirus</taxon>
        <taxon>Leporipoxvirus myxoma</taxon>
    </lineage>
</organism>
<gene>
    <name evidence="16" type="primary">m154L</name>
</gene>
<keyword evidence="6" id="KW-0732">Signal</keyword>
<proteinExistence type="inferred from homology"/>
<dbReference type="GO" id="GO:0005576">
    <property type="term" value="C:extracellular region"/>
    <property type="evidence" value="ECO:0007669"/>
    <property type="project" value="UniProtKB-SubCell"/>
</dbReference>
<dbReference type="Pfam" id="PF04887">
    <property type="entry name" value="Pox_M2"/>
    <property type="match status" value="1"/>
</dbReference>
<keyword evidence="8" id="KW-0325">Glycoprotein</keyword>
<keyword evidence="4" id="KW-0964">Secreted</keyword>
<dbReference type="GO" id="GO:0044165">
    <property type="term" value="C:host cell endoplasmic reticulum"/>
    <property type="evidence" value="ECO:0007669"/>
    <property type="project" value="UniProtKB-SubCell"/>
</dbReference>
<evidence type="ECO:0000256" key="6">
    <source>
        <dbReference type="ARBA" id="ARBA00022729"/>
    </source>
</evidence>
<evidence type="ECO:0000256" key="14">
    <source>
        <dbReference type="ARBA" id="ARBA00034914"/>
    </source>
</evidence>
<evidence type="ECO:0000256" key="2">
    <source>
        <dbReference type="ARBA" id="ARBA00004613"/>
    </source>
</evidence>
<evidence type="ECO:0000256" key="15">
    <source>
        <dbReference type="ARBA" id="ARBA00045309"/>
    </source>
</evidence>
<comment type="subunit">
    <text evidence="12">Homooligomer. Interacts with host CD80 and CD86 when secreted.</text>
</comment>
<dbReference type="InterPro" id="IPR006971">
    <property type="entry name" value="Poxvirus_M2"/>
</dbReference>
<dbReference type="EMBL" id="HM104701">
    <property type="protein sequence ID" value="ADI75814.1"/>
    <property type="molecule type" value="Genomic_DNA"/>
</dbReference>
<evidence type="ECO:0000256" key="10">
    <source>
        <dbReference type="ARBA" id="ARBA00023280"/>
    </source>
</evidence>
<dbReference type="GO" id="GO:0085034">
    <property type="term" value="P:symbiont-mediated suppression of host NF-kappaB cascade"/>
    <property type="evidence" value="ECO:0007669"/>
    <property type="project" value="UniProtKB-KW"/>
</dbReference>
<keyword evidence="3" id="KW-0244">Early protein</keyword>
<comment type="subcellular location">
    <subcellularLocation>
        <location evidence="1">Host endoplasmic reticulum</location>
    </subcellularLocation>
    <subcellularLocation>
        <location evidence="2">Secreted</location>
    </subcellularLocation>
</comment>
<comment type="function">
    <text evidence="15">Plays a role in immune evasion. When secreted, inhibits T-cell activation by preventing the binding of host CD80 and CD86 to soluble CTLA4 and CD28. In the infected cell, may inhibits host NF kappa B activation.</text>
</comment>
<evidence type="ECO:0000256" key="3">
    <source>
        <dbReference type="ARBA" id="ARBA00022518"/>
    </source>
</evidence>
<evidence type="ECO:0000256" key="9">
    <source>
        <dbReference type="ARBA" id="ARBA00023184"/>
    </source>
</evidence>
<accession>D7RNW1</accession>
<evidence type="ECO:0000256" key="7">
    <source>
        <dbReference type="ARBA" id="ARBA00022863"/>
    </source>
</evidence>
<evidence type="ECO:0000256" key="12">
    <source>
        <dbReference type="ARBA" id="ARBA00034797"/>
    </source>
</evidence>
<sequence>MARYIIIVLACLVATSTCATYPKKYWHLAAELTIGLNRYVETVMGECHMKERYDHKTSTLILTGYGLMINITITNVVQRFVAASAGAGDGNKLSIMLFTTHPLTKYSDIYLTITCLEPEGDVGTYGNQLPDSLHHNKDVSITILGSCVTCVNLETNPIKVNPHFTHPISMFVYDNKEDVRGSYGVTFEDELNVCFLDIKKVSYDLCYRQTRYLI</sequence>
<keyword evidence="10" id="KW-0899">Viral immunoevasion</keyword>
<evidence type="ECO:0000256" key="8">
    <source>
        <dbReference type="ARBA" id="ARBA00023180"/>
    </source>
</evidence>
<dbReference type="PIRSF" id="PIRSF015982">
    <property type="entry name" value="VAC_M2L"/>
    <property type="match status" value="1"/>
</dbReference>
<evidence type="ECO:0000256" key="11">
    <source>
        <dbReference type="ARBA" id="ARBA00034764"/>
    </source>
</evidence>
<evidence type="ECO:0000256" key="5">
    <source>
        <dbReference type="ARBA" id="ARBA00022581"/>
    </source>
</evidence>
<evidence type="ECO:0000256" key="1">
    <source>
        <dbReference type="ARBA" id="ARBA00004354"/>
    </source>
</evidence>
<evidence type="ECO:0000313" key="16">
    <source>
        <dbReference type="EMBL" id="ADI75814.1"/>
    </source>
</evidence>
<reference evidence="16" key="1">
    <citation type="journal article" date="2010" name="Vaccine">
        <title>Molecular characterization of SG33 and Borghi vaccines used against myxomatosis.</title>
        <authorList>
            <person name="Cavadini P."/>
            <person name="Botti G."/>
            <person name="Barbieri I."/>
            <person name="Lavazza A."/>
            <person name="Capucci L."/>
        </authorList>
    </citation>
    <scope>NUCLEOTIDE SEQUENCE</scope>
    <source>
        <strain evidence="16">Borghi</strain>
    </source>
</reference>